<protein>
    <submittedName>
        <fullName evidence="2">Uncharacterized protein</fullName>
    </submittedName>
</protein>
<dbReference type="Proteomes" id="UP001301958">
    <property type="component" value="Unassembled WGS sequence"/>
</dbReference>
<evidence type="ECO:0000313" key="3">
    <source>
        <dbReference type="Proteomes" id="UP001301958"/>
    </source>
</evidence>
<proteinExistence type="predicted"/>
<reference evidence="2" key="1">
    <citation type="journal article" date="2023" name="Mol. Phylogenet. Evol.">
        <title>Genome-scale phylogeny and comparative genomics of the fungal order Sordariales.</title>
        <authorList>
            <person name="Hensen N."/>
            <person name="Bonometti L."/>
            <person name="Westerberg I."/>
            <person name="Brannstrom I.O."/>
            <person name="Guillou S."/>
            <person name="Cros-Aarteil S."/>
            <person name="Calhoun S."/>
            <person name="Haridas S."/>
            <person name="Kuo A."/>
            <person name="Mondo S."/>
            <person name="Pangilinan J."/>
            <person name="Riley R."/>
            <person name="LaButti K."/>
            <person name="Andreopoulos B."/>
            <person name="Lipzen A."/>
            <person name="Chen C."/>
            <person name="Yan M."/>
            <person name="Daum C."/>
            <person name="Ng V."/>
            <person name="Clum A."/>
            <person name="Steindorff A."/>
            <person name="Ohm R.A."/>
            <person name="Martin F."/>
            <person name="Silar P."/>
            <person name="Natvig D.O."/>
            <person name="Lalanne C."/>
            <person name="Gautier V."/>
            <person name="Ament-Velasquez S.L."/>
            <person name="Kruys A."/>
            <person name="Hutchinson M.I."/>
            <person name="Powell A.J."/>
            <person name="Barry K."/>
            <person name="Miller A.N."/>
            <person name="Grigoriev I.V."/>
            <person name="Debuchy R."/>
            <person name="Gladieux P."/>
            <person name="Hiltunen Thoren M."/>
            <person name="Johannesson H."/>
        </authorList>
    </citation>
    <scope>NUCLEOTIDE SEQUENCE</scope>
    <source>
        <strain evidence="2">CBS 990.96</strain>
    </source>
</reference>
<feature type="region of interest" description="Disordered" evidence="1">
    <location>
        <begin position="111"/>
        <end position="168"/>
    </location>
</feature>
<organism evidence="2 3">
    <name type="scientific">Podospora fimiseda</name>
    <dbReference type="NCBI Taxonomy" id="252190"/>
    <lineage>
        <taxon>Eukaryota</taxon>
        <taxon>Fungi</taxon>
        <taxon>Dikarya</taxon>
        <taxon>Ascomycota</taxon>
        <taxon>Pezizomycotina</taxon>
        <taxon>Sordariomycetes</taxon>
        <taxon>Sordariomycetidae</taxon>
        <taxon>Sordariales</taxon>
        <taxon>Podosporaceae</taxon>
        <taxon>Podospora</taxon>
    </lineage>
</organism>
<feature type="compositionally biased region" description="Acidic residues" evidence="1">
    <location>
        <begin position="124"/>
        <end position="138"/>
    </location>
</feature>
<reference evidence="2" key="2">
    <citation type="submission" date="2023-05" db="EMBL/GenBank/DDBJ databases">
        <authorList>
            <consortium name="Lawrence Berkeley National Laboratory"/>
            <person name="Steindorff A."/>
            <person name="Hensen N."/>
            <person name="Bonometti L."/>
            <person name="Westerberg I."/>
            <person name="Brannstrom I.O."/>
            <person name="Guillou S."/>
            <person name="Cros-Aarteil S."/>
            <person name="Calhoun S."/>
            <person name="Haridas S."/>
            <person name="Kuo A."/>
            <person name="Mondo S."/>
            <person name="Pangilinan J."/>
            <person name="Riley R."/>
            <person name="Labutti K."/>
            <person name="Andreopoulos B."/>
            <person name="Lipzen A."/>
            <person name="Chen C."/>
            <person name="Yanf M."/>
            <person name="Daum C."/>
            <person name="Ng V."/>
            <person name="Clum A."/>
            <person name="Ohm R."/>
            <person name="Martin F."/>
            <person name="Silar P."/>
            <person name="Natvig D."/>
            <person name="Lalanne C."/>
            <person name="Gautier V."/>
            <person name="Ament-Velasquez S.L."/>
            <person name="Kruys A."/>
            <person name="Hutchinson M.I."/>
            <person name="Powell A.J."/>
            <person name="Barry K."/>
            <person name="Miller A.N."/>
            <person name="Grigoriev I.V."/>
            <person name="Debuchy R."/>
            <person name="Gladieux P."/>
            <person name="Thoren M.H."/>
            <person name="Johannesson H."/>
        </authorList>
    </citation>
    <scope>NUCLEOTIDE SEQUENCE</scope>
    <source>
        <strain evidence="2">CBS 990.96</strain>
    </source>
</reference>
<evidence type="ECO:0000256" key="1">
    <source>
        <dbReference type="SAM" id="MobiDB-lite"/>
    </source>
</evidence>
<keyword evidence="3" id="KW-1185">Reference proteome</keyword>
<accession>A0AAN7BV11</accession>
<comment type="caution">
    <text evidence="2">The sequence shown here is derived from an EMBL/GenBank/DDBJ whole genome shotgun (WGS) entry which is preliminary data.</text>
</comment>
<feature type="compositionally biased region" description="Basic and acidic residues" evidence="1">
    <location>
        <begin position="307"/>
        <end position="317"/>
    </location>
</feature>
<sequence>MTRKTAGQPNGRMTRSLRCVQGMDYISQLRGLDWVRFYDYKLKERGRIKIRDWSCVEDLNSVVTMPKVPSRFDGGRLENLRGLFAMDEDEGWGGPTEDDLRVMEDEVYGAGRNGRCSVTGTTGSDEEEIEDSEGEGEGDSSGSSSTDSSSSSGSTSYFDSGSSSDDDVILTGETINLIDEQAEREDEMVQRILAEAAVRASMPPPPPLVSRSTDNLPPVKQGYSPVITQGDLLIDLTEEEDEEMKEEGSEGIIIHGDELIDLRMESDEEEVEEQGIGASWTPPVSVPSPGPVRKRGVSEEDEDSEEEGRGGKRVRVEVDEDMEE</sequence>
<dbReference type="EMBL" id="MU865301">
    <property type="protein sequence ID" value="KAK4230181.1"/>
    <property type="molecule type" value="Genomic_DNA"/>
</dbReference>
<feature type="region of interest" description="Disordered" evidence="1">
    <location>
        <begin position="197"/>
        <end position="224"/>
    </location>
</feature>
<dbReference type="AlphaFoldDB" id="A0AAN7BV11"/>
<evidence type="ECO:0000313" key="2">
    <source>
        <dbReference type="EMBL" id="KAK4230181.1"/>
    </source>
</evidence>
<name>A0AAN7BV11_9PEZI</name>
<feature type="region of interest" description="Disordered" evidence="1">
    <location>
        <begin position="266"/>
        <end position="324"/>
    </location>
</feature>
<feature type="compositionally biased region" description="Low complexity" evidence="1">
    <location>
        <begin position="140"/>
        <end position="163"/>
    </location>
</feature>
<gene>
    <name evidence="2" type="ORF">QBC38DRAFT_496919</name>
</gene>